<dbReference type="AlphaFoldDB" id="A0A9W9P078"/>
<name>A0A9W9P078_PENCI</name>
<dbReference type="GeneID" id="81384480"/>
<evidence type="ECO:0000256" key="1">
    <source>
        <dbReference type="ARBA" id="ARBA00004123"/>
    </source>
</evidence>
<keyword evidence="5" id="KW-0469">Meiosis</keyword>
<protein>
    <recommendedName>
        <fullName evidence="7">HORMA domain-containing protein</fullName>
    </recommendedName>
</protein>
<evidence type="ECO:0000313" key="9">
    <source>
        <dbReference type="Proteomes" id="UP001147733"/>
    </source>
</evidence>
<feature type="region of interest" description="Disordered" evidence="6">
    <location>
        <begin position="1"/>
        <end position="26"/>
    </location>
</feature>
<comment type="subcellular location">
    <subcellularLocation>
        <location evidence="2">Chromosome</location>
    </subcellularLocation>
    <subcellularLocation>
        <location evidence="1">Nucleus</location>
    </subcellularLocation>
</comment>
<dbReference type="InterPro" id="IPR051294">
    <property type="entry name" value="HORMA_MeioticProgression"/>
</dbReference>
<feature type="domain" description="HORMA" evidence="7">
    <location>
        <begin position="40"/>
        <end position="289"/>
    </location>
</feature>
<dbReference type="PANTHER" id="PTHR48225:SF7">
    <property type="entry name" value="MEIOSIS-SPECIFIC PROTEIN HOP1"/>
    <property type="match status" value="1"/>
</dbReference>
<dbReference type="RefSeq" id="XP_056500551.1">
    <property type="nucleotide sequence ID" value="XM_056645313.1"/>
</dbReference>
<evidence type="ECO:0000256" key="5">
    <source>
        <dbReference type="ARBA" id="ARBA00023254"/>
    </source>
</evidence>
<organism evidence="8 9">
    <name type="scientific">Penicillium citrinum</name>
    <dbReference type="NCBI Taxonomy" id="5077"/>
    <lineage>
        <taxon>Eukaryota</taxon>
        <taxon>Fungi</taxon>
        <taxon>Dikarya</taxon>
        <taxon>Ascomycota</taxon>
        <taxon>Pezizomycotina</taxon>
        <taxon>Eurotiomycetes</taxon>
        <taxon>Eurotiomycetidae</taxon>
        <taxon>Eurotiales</taxon>
        <taxon>Aspergillaceae</taxon>
        <taxon>Penicillium</taxon>
    </lineage>
</organism>
<dbReference type="PROSITE" id="PS50815">
    <property type="entry name" value="HORMA"/>
    <property type="match status" value="1"/>
</dbReference>
<evidence type="ECO:0000256" key="6">
    <source>
        <dbReference type="SAM" id="MobiDB-lite"/>
    </source>
</evidence>
<reference evidence="8" key="2">
    <citation type="journal article" date="2023" name="IMA Fungus">
        <title>Comparative genomic study of the Penicillium genus elucidates a diverse pangenome and 15 lateral gene transfer events.</title>
        <authorList>
            <person name="Petersen C."/>
            <person name="Sorensen T."/>
            <person name="Nielsen M.R."/>
            <person name="Sondergaard T.E."/>
            <person name="Sorensen J.L."/>
            <person name="Fitzpatrick D.A."/>
            <person name="Frisvad J.C."/>
            <person name="Nielsen K.L."/>
        </authorList>
    </citation>
    <scope>NUCLEOTIDE SEQUENCE</scope>
    <source>
        <strain evidence="8">IBT 23319</strain>
    </source>
</reference>
<keyword evidence="9" id="KW-1185">Reference proteome</keyword>
<dbReference type="PANTHER" id="PTHR48225">
    <property type="entry name" value="HORMA DOMAIN-CONTAINING PROTEIN 1"/>
    <property type="match status" value="1"/>
</dbReference>
<reference evidence="8" key="1">
    <citation type="submission" date="2022-11" db="EMBL/GenBank/DDBJ databases">
        <authorList>
            <person name="Petersen C."/>
        </authorList>
    </citation>
    <scope>NUCLEOTIDE SEQUENCE</scope>
    <source>
        <strain evidence="8">IBT 23319</strain>
    </source>
</reference>
<dbReference type="Gene3D" id="3.30.900.10">
    <property type="entry name" value="HORMA domain"/>
    <property type="match status" value="1"/>
</dbReference>
<gene>
    <name evidence="8" type="ORF">N7469_006395</name>
</gene>
<comment type="caution">
    <text evidence="8">The sequence shown here is derived from an EMBL/GenBank/DDBJ whole genome shotgun (WGS) entry which is preliminary data.</text>
</comment>
<dbReference type="OrthoDB" id="1928087at2759"/>
<accession>A0A9W9P078</accession>
<dbReference type="EMBL" id="JAPQKT010000005">
    <property type="protein sequence ID" value="KAJ5231807.1"/>
    <property type="molecule type" value="Genomic_DNA"/>
</dbReference>
<sequence>MHARYRGSTVKMRTPKKAFPKPESRPPRLDTMLDVLQQKVQSLELMKIVLHATLAGIFFKRGLLPLVTFGERTLFIPNTSSRSGSHIYSYEEFISGKKSSESDGHTFQVKVMERGVDSQTDQVLDLLEGSIFEVLVRRRLQAVKFSIIKKMEQPVEIVETYTIALNYQSEQYSNIDRSASKENHEMNAKTGGMNAPLRKSTSTGDVIKGIKQMDRLLVPFTTNLTKLPSTRALGVFLLYTEDCPDEYQAPNFIDASDFLFKFTSDEEQAVRKMSCGGISTGFHSYVLQIVFPVLC</sequence>
<evidence type="ECO:0000259" key="7">
    <source>
        <dbReference type="PROSITE" id="PS50815"/>
    </source>
</evidence>
<keyword evidence="3" id="KW-0158">Chromosome</keyword>
<dbReference type="InterPro" id="IPR003511">
    <property type="entry name" value="HORMA_dom"/>
</dbReference>
<evidence type="ECO:0000256" key="4">
    <source>
        <dbReference type="ARBA" id="ARBA00023242"/>
    </source>
</evidence>
<dbReference type="Proteomes" id="UP001147733">
    <property type="component" value="Unassembled WGS sequence"/>
</dbReference>
<evidence type="ECO:0000256" key="3">
    <source>
        <dbReference type="ARBA" id="ARBA00022454"/>
    </source>
</evidence>
<dbReference type="Pfam" id="PF02301">
    <property type="entry name" value="HORMA"/>
    <property type="match status" value="1"/>
</dbReference>
<dbReference type="GO" id="GO:0005634">
    <property type="term" value="C:nucleus"/>
    <property type="evidence" value="ECO:0007669"/>
    <property type="project" value="UniProtKB-SubCell"/>
</dbReference>
<dbReference type="GO" id="GO:0007130">
    <property type="term" value="P:synaptonemal complex assembly"/>
    <property type="evidence" value="ECO:0007669"/>
    <property type="project" value="TreeGrafter"/>
</dbReference>
<keyword evidence="4" id="KW-0539">Nucleus</keyword>
<evidence type="ECO:0000313" key="8">
    <source>
        <dbReference type="EMBL" id="KAJ5231807.1"/>
    </source>
</evidence>
<dbReference type="GO" id="GO:0005694">
    <property type="term" value="C:chromosome"/>
    <property type="evidence" value="ECO:0007669"/>
    <property type="project" value="UniProtKB-SubCell"/>
</dbReference>
<evidence type="ECO:0000256" key="2">
    <source>
        <dbReference type="ARBA" id="ARBA00004286"/>
    </source>
</evidence>
<proteinExistence type="predicted"/>
<dbReference type="GO" id="GO:0051598">
    <property type="term" value="P:meiotic recombination checkpoint signaling"/>
    <property type="evidence" value="ECO:0007669"/>
    <property type="project" value="TreeGrafter"/>
</dbReference>
<dbReference type="InterPro" id="IPR036570">
    <property type="entry name" value="HORMA_dom_sf"/>
</dbReference>